<dbReference type="Pfam" id="PF00590">
    <property type="entry name" value="TP_methylase"/>
    <property type="match status" value="1"/>
</dbReference>
<gene>
    <name evidence="7" type="ORF">METZ01_LOCUS230727</name>
</gene>
<dbReference type="NCBIfam" id="TIGR00096">
    <property type="entry name" value="16S rRNA (cytidine(1402)-2'-O)-methyltransferase"/>
    <property type="match status" value="1"/>
</dbReference>
<dbReference type="InterPro" id="IPR008189">
    <property type="entry name" value="rRNA_ssu_MeTfrase_I"/>
</dbReference>
<dbReference type="EMBL" id="UINC01057088">
    <property type="protein sequence ID" value="SVB77873.1"/>
    <property type="molecule type" value="Genomic_DNA"/>
</dbReference>
<proteinExistence type="predicted"/>
<keyword evidence="3" id="KW-0489">Methyltransferase</keyword>
<dbReference type="CDD" id="cd11648">
    <property type="entry name" value="RsmI"/>
    <property type="match status" value="1"/>
</dbReference>
<evidence type="ECO:0000256" key="5">
    <source>
        <dbReference type="ARBA" id="ARBA00022691"/>
    </source>
</evidence>
<dbReference type="Gene3D" id="3.40.1010.10">
    <property type="entry name" value="Cobalt-precorrin-4 Transmethylase, Domain 1"/>
    <property type="match status" value="1"/>
</dbReference>
<protein>
    <recommendedName>
        <fullName evidence="6">Tetrapyrrole methylase domain-containing protein</fullName>
    </recommendedName>
</protein>
<keyword evidence="1" id="KW-0963">Cytoplasm</keyword>
<feature type="domain" description="Tetrapyrrole methylase" evidence="6">
    <location>
        <begin position="19"/>
        <end position="182"/>
    </location>
</feature>
<dbReference type="Gene3D" id="3.30.950.10">
    <property type="entry name" value="Methyltransferase, Cobalt-precorrin-4 Transmethylase, Domain 2"/>
    <property type="match status" value="1"/>
</dbReference>
<evidence type="ECO:0000256" key="3">
    <source>
        <dbReference type="ARBA" id="ARBA00022603"/>
    </source>
</evidence>
<evidence type="ECO:0000256" key="4">
    <source>
        <dbReference type="ARBA" id="ARBA00022679"/>
    </source>
</evidence>
<organism evidence="7">
    <name type="scientific">marine metagenome</name>
    <dbReference type="NCBI Taxonomy" id="408172"/>
    <lineage>
        <taxon>unclassified sequences</taxon>
        <taxon>metagenomes</taxon>
        <taxon>ecological metagenomes</taxon>
    </lineage>
</organism>
<dbReference type="PANTHER" id="PTHR46111:SF1">
    <property type="entry name" value="RIBOSOMAL RNA SMALL SUBUNIT METHYLTRANSFERASE I"/>
    <property type="match status" value="1"/>
</dbReference>
<evidence type="ECO:0000256" key="1">
    <source>
        <dbReference type="ARBA" id="ARBA00022490"/>
    </source>
</evidence>
<dbReference type="SUPFAM" id="SSF53790">
    <property type="entry name" value="Tetrapyrrole methylase"/>
    <property type="match status" value="1"/>
</dbReference>
<sequence>MNKITSQSQKYHQLLVPGLYIVSTPIGNSLDISLRALNVFSRADIIICEDTRITKKLLSMHNIKTPLMSYHEFNAERTRPSIIKKIEEGKVIALTSDAGTPLISDPGYKLVRDCIDKNLLVTSIPGASSVIASLTVSGLPTNEFFFGGFLPRKRLTKIKKLKSLANISSTIILFESAKRLLSSCKD</sequence>
<dbReference type="InterPro" id="IPR014776">
    <property type="entry name" value="4pyrrole_Mease_sub2"/>
</dbReference>
<dbReference type="AlphaFoldDB" id="A0A382GTL1"/>
<evidence type="ECO:0000313" key="7">
    <source>
        <dbReference type="EMBL" id="SVB77873.1"/>
    </source>
</evidence>
<evidence type="ECO:0000259" key="6">
    <source>
        <dbReference type="Pfam" id="PF00590"/>
    </source>
</evidence>
<dbReference type="GO" id="GO:0032259">
    <property type="term" value="P:methylation"/>
    <property type="evidence" value="ECO:0007669"/>
    <property type="project" value="UniProtKB-KW"/>
</dbReference>
<evidence type="ECO:0000256" key="2">
    <source>
        <dbReference type="ARBA" id="ARBA00022552"/>
    </source>
</evidence>
<reference evidence="7" key="1">
    <citation type="submission" date="2018-05" db="EMBL/GenBank/DDBJ databases">
        <authorList>
            <person name="Lanie J.A."/>
            <person name="Ng W.-L."/>
            <person name="Kazmierczak K.M."/>
            <person name="Andrzejewski T.M."/>
            <person name="Davidsen T.M."/>
            <person name="Wayne K.J."/>
            <person name="Tettelin H."/>
            <person name="Glass J.I."/>
            <person name="Rusch D."/>
            <person name="Podicherti R."/>
            <person name="Tsui H.-C.T."/>
            <person name="Winkler M.E."/>
        </authorList>
    </citation>
    <scope>NUCLEOTIDE SEQUENCE</scope>
</reference>
<dbReference type="InterPro" id="IPR000878">
    <property type="entry name" value="4pyrrol_Mease"/>
</dbReference>
<keyword evidence="5" id="KW-0949">S-adenosyl-L-methionine</keyword>
<name>A0A382GTL1_9ZZZZ</name>
<dbReference type="FunFam" id="3.40.1010.10:FF:000007">
    <property type="entry name" value="Ribosomal RNA small subunit methyltransferase I"/>
    <property type="match status" value="1"/>
</dbReference>
<keyword evidence="4" id="KW-0808">Transferase</keyword>
<dbReference type="InterPro" id="IPR018063">
    <property type="entry name" value="SAM_MeTrfase_RsmI_CS"/>
</dbReference>
<dbReference type="InterPro" id="IPR014777">
    <property type="entry name" value="4pyrrole_Mease_sub1"/>
</dbReference>
<feature type="non-terminal residue" evidence="7">
    <location>
        <position position="186"/>
    </location>
</feature>
<dbReference type="PANTHER" id="PTHR46111">
    <property type="entry name" value="RIBOSOMAL RNA SMALL SUBUNIT METHYLTRANSFERASE I"/>
    <property type="match status" value="1"/>
</dbReference>
<keyword evidence="2" id="KW-0698">rRNA processing</keyword>
<dbReference type="GO" id="GO:0008168">
    <property type="term" value="F:methyltransferase activity"/>
    <property type="evidence" value="ECO:0007669"/>
    <property type="project" value="UniProtKB-KW"/>
</dbReference>
<dbReference type="InterPro" id="IPR035996">
    <property type="entry name" value="4pyrrol_Methylase_sf"/>
</dbReference>
<dbReference type="GO" id="GO:0006364">
    <property type="term" value="P:rRNA processing"/>
    <property type="evidence" value="ECO:0007669"/>
    <property type="project" value="UniProtKB-KW"/>
</dbReference>
<dbReference type="PROSITE" id="PS01296">
    <property type="entry name" value="RSMI"/>
    <property type="match status" value="1"/>
</dbReference>
<accession>A0A382GTL1</accession>